<keyword evidence="7" id="KW-0406">Ion transport</keyword>
<dbReference type="GO" id="GO:0015297">
    <property type="term" value="F:antiporter activity"/>
    <property type="evidence" value="ECO:0007669"/>
    <property type="project" value="UniProtKB-KW"/>
</dbReference>
<evidence type="ECO:0000256" key="8">
    <source>
        <dbReference type="ARBA" id="ARBA00023136"/>
    </source>
</evidence>
<dbReference type="GO" id="GO:0042910">
    <property type="term" value="F:xenobiotic transmembrane transporter activity"/>
    <property type="evidence" value="ECO:0007669"/>
    <property type="project" value="InterPro"/>
</dbReference>
<name>A0A2S9YNP7_9BACT</name>
<dbReference type="InterPro" id="IPR048279">
    <property type="entry name" value="MdtK-like"/>
</dbReference>
<keyword evidence="8 10" id="KW-0472">Membrane</keyword>
<feature type="transmembrane region" description="Helical" evidence="10">
    <location>
        <begin position="289"/>
        <end position="316"/>
    </location>
</feature>
<dbReference type="GO" id="GO:0005886">
    <property type="term" value="C:plasma membrane"/>
    <property type="evidence" value="ECO:0007669"/>
    <property type="project" value="UniProtKB-SubCell"/>
</dbReference>
<evidence type="ECO:0000256" key="3">
    <source>
        <dbReference type="ARBA" id="ARBA00022449"/>
    </source>
</evidence>
<sequence length="471" mass="49343">MQSQTQHPVAAGSTLELVRKLLTIAGPVVLTQLGMMGFGLVDTLMLGRVGVAELDAAALANVWLWGMSIFAMGVVFGLDPIIAQAHGRGDSERTGLALQQGMVVAVLLSIPLIGSGWLAEEALIGLGQDPELARLAEVYLRVQVWSLLPLLCFYVLRQYLQGRELVAAALWVTLLANVLNIAGNELLIFGASVGGLEIPAMGLEGAGLASAITRTFLAVGLVAWTWVKGLHHGAWQPWSARALDPRGLLEILRYGVPVGLQYTLEVWAFQASTLLAGELGRNALAAHTIVLNVASLTFMVPLGISFGVSTVIGNLLGSGRLQAAQRTAWIGFALGGGAMLVSAVLLISLRELLPGLYTDELAVVTLAAGILPIAAAFQLFDGVQVVGGGIMRGIGDTLPAAVFNAVAYYGVALPLAGYFVLVRGAGLAAIWWSLALGLALVAGTMLVWVRLRGPETRTSATADRPPIELGA</sequence>
<dbReference type="OrthoDB" id="9780160at2"/>
<dbReference type="CDD" id="cd13131">
    <property type="entry name" value="MATE_NorM_like"/>
    <property type="match status" value="1"/>
</dbReference>
<feature type="transmembrane region" description="Helical" evidence="10">
    <location>
        <begin position="61"/>
        <end position="83"/>
    </location>
</feature>
<organism evidence="11 12">
    <name type="scientific">Enhygromyxa salina</name>
    <dbReference type="NCBI Taxonomy" id="215803"/>
    <lineage>
        <taxon>Bacteria</taxon>
        <taxon>Pseudomonadati</taxon>
        <taxon>Myxococcota</taxon>
        <taxon>Polyangia</taxon>
        <taxon>Nannocystales</taxon>
        <taxon>Nannocystaceae</taxon>
        <taxon>Enhygromyxa</taxon>
    </lineage>
</organism>
<evidence type="ECO:0000256" key="2">
    <source>
        <dbReference type="ARBA" id="ARBA00022448"/>
    </source>
</evidence>
<evidence type="ECO:0000256" key="1">
    <source>
        <dbReference type="ARBA" id="ARBA00004651"/>
    </source>
</evidence>
<feature type="transmembrane region" description="Helical" evidence="10">
    <location>
        <begin position="401"/>
        <end position="421"/>
    </location>
</feature>
<reference evidence="11 12" key="1">
    <citation type="submission" date="2018-03" db="EMBL/GenBank/DDBJ databases">
        <title>Draft Genome Sequences of the Obligatory Marine Myxobacteria Enhygromyxa salina SWB007.</title>
        <authorList>
            <person name="Poehlein A."/>
            <person name="Moghaddam J.A."/>
            <person name="Harms H."/>
            <person name="Alanjari M."/>
            <person name="Koenig G.M."/>
            <person name="Daniel R."/>
            <person name="Schaeberle T.F."/>
        </authorList>
    </citation>
    <scope>NUCLEOTIDE SEQUENCE [LARGE SCALE GENOMIC DNA]</scope>
    <source>
        <strain evidence="11 12">SWB007</strain>
    </source>
</reference>
<dbReference type="InterPro" id="IPR050222">
    <property type="entry name" value="MATE_MdtK"/>
</dbReference>
<keyword evidence="6 10" id="KW-1133">Transmembrane helix</keyword>
<feature type="transmembrane region" description="Helical" evidence="10">
    <location>
        <begin position="21"/>
        <end position="41"/>
    </location>
</feature>
<evidence type="ECO:0000313" key="11">
    <source>
        <dbReference type="EMBL" id="PRQ06702.1"/>
    </source>
</evidence>
<evidence type="ECO:0000256" key="6">
    <source>
        <dbReference type="ARBA" id="ARBA00022989"/>
    </source>
</evidence>
<dbReference type="GO" id="GO:0006811">
    <property type="term" value="P:monoatomic ion transport"/>
    <property type="evidence" value="ECO:0007669"/>
    <property type="project" value="UniProtKB-KW"/>
</dbReference>
<keyword evidence="3" id="KW-0050">Antiport</keyword>
<comment type="caution">
    <text evidence="11">The sequence shown here is derived from an EMBL/GenBank/DDBJ whole genome shotgun (WGS) entry which is preliminary data.</text>
</comment>
<dbReference type="AlphaFoldDB" id="A0A2S9YNP7"/>
<dbReference type="PANTHER" id="PTHR43298">
    <property type="entry name" value="MULTIDRUG RESISTANCE PROTEIN NORM-RELATED"/>
    <property type="match status" value="1"/>
</dbReference>
<feature type="transmembrane region" description="Helical" evidence="10">
    <location>
        <begin position="168"/>
        <end position="191"/>
    </location>
</feature>
<dbReference type="EMBL" id="PVNL01000069">
    <property type="protein sequence ID" value="PRQ06702.1"/>
    <property type="molecule type" value="Genomic_DNA"/>
</dbReference>
<feature type="transmembrane region" description="Helical" evidence="10">
    <location>
        <begin position="211"/>
        <end position="230"/>
    </location>
</feature>
<keyword evidence="5 10" id="KW-0812">Transmembrane</keyword>
<keyword evidence="4" id="KW-1003">Cell membrane</keyword>
<dbReference type="Pfam" id="PF01554">
    <property type="entry name" value="MatE"/>
    <property type="match status" value="2"/>
</dbReference>
<gene>
    <name evidence="11" type="primary">norM_2</name>
    <name evidence="11" type="ORF">ENSA7_35780</name>
</gene>
<evidence type="ECO:0000256" key="7">
    <source>
        <dbReference type="ARBA" id="ARBA00023065"/>
    </source>
</evidence>
<feature type="transmembrane region" description="Helical" evidence="10">
    <location>
        <begin position="138"/>
        <end position="156"/>
    </location>
</feature>
<dbReference type="RefSeq" id="WP_106090551.1">
    <property type="nucleotide sequence ID" value="NZ_PVNL01000069.1"/>
</dbReference>
<dbReference type="PIRSF" id="PIRSF006603">
    <property type="entry name" value="DinF"/>
    <property type="match status" value="1"/>
</dbReference>
<proteinExistence type="predicted"/>
<evidence type="ECO:0000313" key="12">
    <source>
        <dbReference type="Proteomes" id="UP000238823"/>
    </source>
</evidence>
<feature type="transmembrane region" description="Helical" evidence="10">
    <location>
        <begin position="361"/>
        <end position="380"/>
    </location>
</feature>
<dbReference type="PANTHER" id="PTHR43298:SF2">
    <property type="entry name" value="FMN_FAD EXPORTER YEEO-RELATED"/>
    <property type="match status" value="1"/>
</dbReference>
<evidence type="ECO:0000256" key="9">
    <source>
        <dbReference type="ARBA" id="ARBA00031636"/>
    </source>
</evidence>
<dbReference type="InterPro" id="IPR002528">
    <property type="entry name" value="MATE_fam"/>
</dbReference>
<evidence type="ECO:0000256" key="4">
    <source>
        <dbReference type="ARBA" id="ARBA00022475"/>
    </source>
</evidence>
<evidence type="ECO:0000256" key="5">
    <source>
        <dbReference type="ARBA" id="ARBA00022692"/>
    </source>
</evidence>
<accession>A0A2S9YNP7</accession>
<feature type="transmembrane region" description="Helical" evidence="10">
    <location>
        <begin position="427"/>
        <end position="449"/>
    </location>
</feature>
<evidence type="ECO:0000256" key="10">
    <source>
        <dbReference type="SAM" id="Phobius"/>
    </source>
</evidence>
<keyword evidence="2" id="KW-0813">Transport</keyword>
<comment type="subcellular location">
    <subcellularLocation>
        <location evidence="1">Cell membrane</location>
        <topology evidence="1">Multi-pass membrane protein</topology>
    </subcellularLocation>
</comment>
<dbReference type="Proteomes" id="UP000238823">
    <property type="component" value="Unassembled WGS sequence"/>
</dbReference>
<feature type="transmembrane region" description="Helical" evidence="10">
    <location>
        <begin position="95"/>
        <end position="118"/>
    </location>
</feature>
<dbReference type="NCBIfam" id="TIGR00797">
    <property type="entry name" value="matE"/>
    <property type="match status" value="1"/>
</dbReference>
<feature type="transmembrane region" description="Helical" evidence="10">
    <location>
        <begin position="328"/>
        <end position="349"/>
    </location>
</feature>
<protein>
    <recommendedName>
        <fullName evidence="9">Multidrug-efflux transporter</fullName>
    </recommendedName>
</protein>